<evidence type="ECO:0000313" key="5">
    <source>
        <dbReference type="EMBL" id="NEV60483.1"/>
    </source>
</evidence>
<dbReference type="InterPro" id="IPR050330">
    <property type="entry name" value="Bact_OuterMem_StrucFunc"/>
</dbReference>
<dbReference type="SUPFAM" id="SSF103088">
    <property type="entry name" value="OmpA-like"/>
    <property type="match status" value="1"/>
</dbReference>
<reference evidence="5 6" key="1">
    <citation type="submission" date="2020-02" db="EMBL/GenBank/DDBJ databases">
        <title>Genome sequences of Thiorhodococcus mannitoliphagus and Thiorhodococcus minor, purple sulfur photosynthetic bacteria in the gammaproteobacterial family, Chromatiaceae.</title>
        <authorList>
            <person name="Aviles F.A."/>
            <person name="Meyer T.E."/>
            <person name="Kyndt J.A."/>
        </authorList>
    </citation>
    <scope>NUCLEOTIDE SEQUENCE [LARGE SCALE GENOMIC DNA]</scope>
    <source>
        <strain evidence="5 6">DSM 11518</strain>
    </source>
</reference>
<dbReference type="PANTHER" id="PTHR30329">
    <property type="entry name" value="STATOR ELEMENT OF FLAGELLAR MOTOR COMPLEX"/>
    <property type="match status" value="1"/>
</dbReference>
<dbReference type="Proteomes" id="UP000483379">
    <property type="component" value="Unassembled WGS sequence"/>
</dbReference>
<feature type="transmembrane region" description="Helical" evidence="3">
    <location>
        <begin position="20"/>
        <end position="41"/>
    </location>
</feature>
<dbReference type="Gene3D" id="3.30.1330.60">
    <property type="entry name" value="OmpA-like domain"/>
    <property type="match status" value="1"/>
</dbReference>
<keyword evidence="3" id="KW-1133">Transmembrane helix</keyword>
<dbReference type="Pfam" id="PF00691">
    <property type="entry name" value="OmpA"/>
    <property type="match status" value="1"/>
</dbReference>
<evidence type="ECO:0000313" key="6">
    <source>
        <dbReference type="Proteomes" id="UP000483379"/>
    </source>
</evidence>
<feature type="domain" description="OmpA-like" evidence="4">
    <location>
        <begin position="89"/>
        <end position="226"/>
    </location>
</feature>
<feature type="region of interest" description="Disordered" evidence="2">
    <location>
        <begin position="237"/>
        <end position="261"/>
    </location>
</feature>
<gene>
    <name evidence="5" type="ORF">G3446_01015</name>
</gene>
<dbReference type="CDD" id="cd07185">
    <property type="entry name" value="OmpA_C-like"/>
    <property type="match status" value="1"/>
</dbReference>
<proteinExistence type="predicted"/>
<dbReference type="PANTHER" id="PTHR30329:SF21">
    <property type="entry name" value="LIPOPROTEIN YIAD-RELATED"/>
    <property type="match status" value="1"/>
</dbReference>
<dbReference type="RefSeq" id="WP_164450527.1">
    <property type="nucleotide sequence ID" value="NZ_JAAIJQ010000002.1"/>
</dbReference>
<dbReference type="AlphaFoldDB" id="A0A6M0JV61"/>
<evidence type="ECO:0000259" key="4">
    <source>
        <dbReference type="PROSITE" id="PS51123"/>
    </source>
</evidence>
<dbReference type="InterPro" id="IPR036737">
    <property type="entry name" value="OmpA-like_sf"/>
</dbReference>
<keyword evidence="1 3" id="KW-0472">Membrane</keyword>
<sequence>MKPMIASLRASAAPAEEDSHWLVVSDLMATLMMVFLFLAVLHMAQVERTHLVETEVRTTATESRQAIYQALEDEFRDDLPRWRAELVEPTLTLRFREPDVLFDRSSARIKPEFEAILRDFLPRYLAQLRAFKDVIREIRIEGHTSSEWSTDTRPLQAYFLNMELSQQRTQAVLRFAYDLEGLEKETWFRDRVAAVGLSSSRLVYDASGEEDAEASRRVEFSVLTDFESRLLEPIELDTTANRLGTPPEVGATGARPDTTAG</sequence>
<dbReference type="GO" id="GO:0016020">
    <property type="term" value="C:membrane"/>
    <property type="evidence" value="ECO:0007669"/>
    <property type="project" value="UniProtKB-UniRule"/>
</dbReference>
<evidence type="ECO:0000256" key="3">
    <source>
        <dbReference type="SAM" id="Phobius"/>
    </source>
</evidence>
<keyword evidence="3" id="KW-0812">Transmembrane</keyword>
<dbReference type="PROSITE" id="PS51123">
    <property type="entry name" value="OMPA_2"/>
    <property type="match status" value="1"/>
</dbReference>
<organism evidence="5 6">
    <name type="scientific">Thiorhodococcus minor</name>
    <dbReference type="NCBI Taxonomy" id="57489"/>
    <lineage>
        <taxon>Bacteria</taxon>
        <taxon>Pseudomonadati</taxon>
        <taxon>Pseudomonadota</taxon>
        <taxon>Gammaproteobacteria</taxon>
        <taxon>Chromatiales</taxon>
        <taxon>Chromatiaceae</taxon>
        <taxon>Thiorhodococcus</taxon>
    </lineage>
</organism>
<protein>
    <submittedName>
        <fullName evidence="5">OmpA family protein</fullName>
    </submittedName>
</protein>
<dbReference type="EMBL" id="JAAIJQ010000002">
    <property type="protein sequence ID" value="NEV60483.1"/>
    <property type="molecule type" value="Genomic_DNA"/>
</dbReference>
<name>A0A6M0JV61_9GAMM</name>
<accession>A0A6M0JV61</accession>
<comment type="caution">
    <text evidence="5">The sequence shown here is derived from an EMBL/GenBank/DDBJ whole genome shotgun (WGS) entry which is preliminary data.</text>
</comment>
<evidence type="ECO:0000256" key="1">
    <source>
        <dbReference type="PROSITE-ProRule" id="PRU00473"/>
    </source>
</evidence>
<keyword evidence="6" id="KW-1185">Reference proteome</keyword>
<dbReference type="InterPro" id="IPR006665">
    <property type="entry name" value="OmpA-like"/>
</dbReference>
<evidence type="ECO:0000256" key="2">
    <source>
        <dbReference type="SAM" id="MobiDB-lite"/>
    </source>
</evidence>